<dbReference type="AlphaFoldDB" id="A0A2N5M3U9"/>
<protein>
    <submittedName>
        <fullName evidence="8">PspC domain-containing protein</fullName>
    </submittedName>
</protein>
<dbReference type="InterPro" id="IPR052027">
    <property type="entry name" value="PspC"/>
</dbReference>
<evidence type="ECO:0000313" key="8">
    <source>
        <dbReference type="EMBL" id="PLT29012.1"/>
    </source>
</evidence>
<organism evidence="8 9">
    <name type="scientific">Peribacillus deserti</name>
    <dbReference type="NCBI Taxonomy" id="673318"/>
    <lineage>
        <taxon>Bacteria</taxon>
        <taxon>Bacillati</taxon>
        <taxon>Bacillota</taxon>
        <taxon>Bacilli</taxon>
        <taxon>Bacillales</taxon>
        <taxon>Bacillaceae</taxon>
        <taxon>Peribacillus</taxon>
    </lineage>
</organism>
<evidence type="ECO:0000256" key="4">
    <source>
        <dbReference type="ARBA" id="ARBA00022989"/>
    </source>
</evidence>
<proteinExistence type="predicted"/>
<comment type="caution">
    <text evidence="8">The sequence shown here is derived from an EMBL/GenBank/DDBJ whole genome shotgun (WGS) entry which is preliminary data.</text>
</comment>
<evidence type="ECO:0000256" key="5">
    <source>
        <dbReference type="ARBA" id="ARBA00023136"/>
    </source>
</evidence>
<evidence type="ECO:0000256" key="3">
    <source>
        <dbReference type="ARBA" id="ARBA00022692"/>
    </source>
</evidence>
<keyword evidence="4 6" id="KW-1133">Transmembrane helix</keyword>
<keyword evidence="5 6" id="KW-0472">Membrane</keyword>
<evidence type="ECO:0000256" key="2">
    <source>
        <dbReference type="ARBA" id="ARBA00022475"/>
    </source>
</evidence>
<dbReference type="RefSeq" id="WP_101643650.1">
    <property type="nucleotide sequence ID" value="NZ_PGUY01000047.1"/>
</dbReference>
<dbReference type="GO" id="GO:0005886">
    <property type="term" value="C:plasma membrane"/>
    <property type="evidence" value="ECO:0007669"/>
    <property type="project" value="UniProtKB-SubCell"/>
</dbReference>
<name>A0A2N5M3U9_9BACI</name>
<gene>
    <name evidence="8" type="ORF">CUU66_15275</name>
</gene>
<dbReference type="EMBL" id="PGUY01000047">
    <property type="protein sequence ID" value="PLT29012.1"/>
    <property type="molecule type" value="Genomic_DNA"/>
</dbReference>
<evidence type="ECO:0000259" key="7">
    <source>
        <dbReference type="Pfam" id="PF04024"/>
    </source>
</evidence>
<dbReference type="InterPro" id="IPR007168">
    <property type="entry name" value="Phageshock_PspC_N"/>
</dbReference>
<keyword evidence="3 6" id="KW-0812">Transmembrane</keyword>
<feature type="domain" description="Phage shock protein PspC N-terminal" evidence="7">
    <location>
        <begin position="3"/>
        <end position="61"/>
    </location>
</feature>
<reference evidence="8 9" key="1">
    <citation type="submission" date="2017-11" db="EMBL/GenBank/DDBJ databases">
        <title>Comparitive Functional Genomics of Dry Heat Resistant strains isolated from the Viking Spacecraft.</title>
        <authorList>
            <person name="Seuylemezian A."/>
            <person name="Cooper K."/>
            <person name="Vaishampayan P."/>
        </authorList>
    </citation>
    <scope>NUCLEOTIDE SEQUENCE [LARGE SCALE GENOMIC DNA]</scope>
    <source>
        <strain evidence="8 9">V1-29</strain>
    </source>
</reference>
<evidence type="ECO:0000313" key="9">
    <source>
        <dbReference type="Proteomes" id="UP000234748"/>
    </source>
</evidence>
<dbReference type="PANTHER" id="PTHR33885:SF3">
    <property type="entry name" value="PHAGE SHOCK PROTEIN C"/>
    <property type="match status" value="1"/>
</dbReference>
<comment type="subcellular location">
    <subcellularLocation>
        <location evidence="1">Cell membrane</location>
        <topology evidence="1">Single-pass membrane protein</topology>
    </subcellularLocation>
</comment>
<dbReference type="OrthoDB" id="9815286at2"/>
<feature type="transmembrane region" description="Helical" evidence="6">
    <location>
        <begin position="36"/>
        <end position="58"/>
    </location>
</feature>
<dbReference type="PANTHER" id="PTHR33885">
    <property type="entry name" value="PHAGE SHOCK PROTEIN C"/>
    <property type="match status" value="1"/>
</dbReference>
<evidence type="ECO:0000256" key="6">
    <source>
        <dbReference type="SAM" id="Phobius"/>
    </source>
</evidence>
<dbReference type="Pfam" id="PF04024">
    <property type="entry name" value="PspC"/>
    <property type="match status" value="1"/>
</dbReference>
<accession>A0A2N5M3U9</accession>
<evidence type="ECO:0000256" key="1">
    <source>
        <dbReference type="ARBA" id="ARBA00004162"/>
    </source>
</evidence>
<dbReference type="Proteomes" id="UP000234748">
    <property type="component" value="Unassembled WGS sequence"/>
</dbReference>
<sequence>MRKKLIRSKTNRKVGGVLGGLAQSFGINTTLLRLVFIIALISTGFTLAFVYLIFMFILPNEGDQF</sequence>
<keyword evidence="9" id="KW-1185">Reference proteome</keyword>
<keyword evidence="2" id="KW-1003">Cell membrane</keyword>